<dbReference type="AlphaFoldDB" id="A0A1Y2BDC6"/>
<keyword evidence="2" id="KW-1185">Reference proteome</keyword>
<evidence type="ECO:0008006" key="3">
    <source>
        <dbReference type="Google" id="ProtNLM"/>
    </source>
</evidence>
<comment type="caution">
    <text evidence="1">The sequence shown here is derived from an EMBL/GenBank/DDBJ whole genome shotgun (WGS) entry which is preliminary data.</text>
</comment>
<protein>
    <recommendedName>
        <fullName evidence="3">P-loop containing nucleoside triphosphate hydrolase protein</fullName>
    </recommendedName>
</protein>
<reference evidence="1 2" key="1">
    <citation type="submission" date="2016-07" db="EMBL/GenBank/DDBJ databases">
        <title>Pervasive Adenine N6-methylation of Active Genes in Fungi.</title>
        <authorList>
            <consortium name="DOE Joint Genome Institute"/>
            <person name="Mondo S.J."/>
            <person name="Dannebaum R.O."/>
            <person name="Kuo R.C."/>
            <person name="Labutti K."/>
            <person name="Haridas S."/>
            <person name="Kuo A."/>
            <person name="Salamov A."/>
            <person name="Ahrendt S.R."/>
            <person name="Lipzen A."/>
            <person name="Sullivan W."/>
            <person name="Andreopoulos W.B."/>
            <person name="Clum A."/>
            <person name="Lindquist E."/>
            <person name="Daum C."/>
            <person name="Ramamoorthy G.K."/>
            <person name="Gryganskyi A."/>
            <person name="Culley D."/>
            <person name="Magnuson J.K."/>
            <person name="James T.Y."/>
            <person name="O'Malley M.A."/>
            <person name="Stajich J.E."/>
            <person name="Spatafora J.W."/>
            <person name="Visel A."/>
            <person name="Grigoriev I.V."/>
        </authorList>
    </citation>
    <scope>NUCLEOTIDE SEQUENCE [LARGE SCALE GENOMIC DNA]</scope>
    <source>
        <strain evidence="1 2">68-887.2</strain>
    </source>
</reference>
<gene>
    <name evidence="1" type="ORF">BCR39DRAFT_521892</name>
</gene>
<dbReference type="OrthoDB" id="420422at2759"/>
<dbReference type="InParanoid" id="A0A1Y2BDC6"/>
<dbReference type="InterPro" id="IPR027417">
    <property type="entry name" value="P-loop_NTPase"/>
</dbReference>
<dbReference type="Gene3D" id="3.40.50.300">
    <property type="entry name" value="P-loop containing nucleotide triphosphate hydrolases"/>
    <property type="match status" value="1"/>
</dbReference>
<accession>A0A1Y2BDC6</accession>
<sequence length="397" mass="42622">MAAWVSQIQCTTAADVIMAVRYHTYPPGPTFIPSIDIALSEARPHPGGSTLQRGDLLELVGSSGSGKTTLMSFLLLVHLLPASLTIPLPPPHTSGNATVEVPLGGKGGHAAFLCPSTHRTPLPSLARAMNGHIITCVRSALTENLRSHHLTNAILEEINITIRASLSRLTIKRVKPRWRAWTLALRSVRQPPSLQLDPDSSGDVELGLVLCDGLGDSFWVEKWSEEDRRLNRRGPAGLRGGDDVGMGDVMEEVEGLRSQLGSTVIISTQGLFQGKGTSGYKAHLPPPFPSPFTAPRQDTATNFPVLPQATLWPSQWPLNVQITCKGRTTGLQYPVDLTLIDALRSNGLVAHDASPRSGQRFEAVIRVLGGAGLSGTIAGVRCGFRIGKEGMEVWGED</sequence>
<dbReference type="SUPFAM" id="SSF52540">
    <property type="entry name" value="P-loop containing nucleoside triphosphate hydrolases"/>
    <property type="match status" value="1"/>
</dbReference>
<name>A0A1Y2BDC6_9TREE</name>
<evidence type="ECO:0000313" key="1">
    <source>
        <dbReference type="EMBL" id="ORY32831.1"/>
    </source>
</evidence>
<dbReference type="STRING" id="71784.A0A1Y2BDC6"/>
<proteinExistence type="predicted"/>
<organism evidence="1 2">
    <name type="scientific">Naematelia encephala</name>
    <dbReference type="NCBI Taxonomy" id="71784"/>
    <lineage>
        <taxon>Eukaryota</taxon>
        <taxon>Fungi</taxon>
        <taxon>Dikarya</taxon>
        <taxon>Basidiomycota</taxon>
        <taxon>Agaricomycotina</taxon>
        <taxon>Tremellomycetes</taxon>
        <taxon>Tremellales</taxon>
        <taxon>Naemateliaceae</taxon>
        <taxon>Naematelia</taxon>
    </lineage>
</organism>
<dbReference type="EMBL" id="MCFC01000008">
    <property type="protein sequence ID" value="ORY32831.1"/>
    <property type="molecule type" value="Genomic_DNA"/>
</dbReference>
<dbReference type="Proteomes" id="UP000193986">
    <property type="component" value="Unassembled WGS sequence"/>
</dbReference>
<evidence type="ECO:0000313" key="2">
    <source>
        <dbReference type="Proteomes" id="UP000193986"/>
    </source>
</evidence>